<keyword evidence="2" id="KW-1185">Reference proteome</keyword>
<dbReference type="OrthoDB" id="6347512at2759"/>
<dbReference type="GO" id="GO:0007094">
    <property type="term" value="P:mitotic spindle assembly checkpoint signaling"/>
    <property type="evidence" value="ECO:0007669"/>
    <property type="project" value="EnsemblFungi"/>
</dbReference>
<dbReference type="AlphaFoldDB" id="G8ZUT5"/>
<dbReference type="EMBL" id="HE616746">
    <property type="protein sequence ID" value="CCE92379.1"/>
    <property type="molecule type" value="Genomic_DNA"/>
</dbReference>
<dbReference type="RefSeq" id="XP_003681590.1">
    <property type="nucleotide sequence ID" value="XM_003681542.1"/>
</dbReference>
<name>G8ZUT5_TORDE</name>
<dbReference type="CDD" id="cd22647">
    <property type="entry name" value="CTF3_NTD_HEAT"/>
    <property type="match status" value="1"/>
</dbReference>
<dbReference type="InParanoid" id="G8ZUT5"/>
<dbReference type="GO" id="GO:0007059">
    <property type="term" value="P:chromosome segregation"/>
    <property type="evidence" value="ECO:0007669"/>
    <property type="project" value="EnsemblFungi"/>
</dbReference>
<sequence length="711" mass="82284">MDLRLDDIVDSIIASNAETPQLLLRTWLDDFYRKSSELGLSSAQLIKMISFACHSTTLSMTTRLYILENCLWPNDFLSRDVIKVVISQLGTATAISDFKIQTPKKLQVALCRWLVHVFFLVTPNDELPDSHLDSSIWLHLWQYDFLQHWLTYIVVWSTTSPKDVKRWKVTLVEKVGSKPNYQDSRACATLILHKLESIIGSSNVISRAIDRLNCNGRRLNTLQSLEYDENHIARLRTLLLNRTPSKFTDKILDELISSSLNQLRSSEENNMGTNCLRKPELKDALLQNAHSLHKLAWQWDRVIVPKNVELLLHNTKLSPYHFYLLALSSEHEFWVIAYQWICMSLRRAFGMEDTEGSIAILENVIRICLIQDSLIPLIAKDFFSVRYLKANRNIFVHIFSVIFPLQMTFEGNLTSFERSFQEILAYSFLNDRSYRTIFPPVVKSVVLLMQNWLKSDTASLTHFALKLLQDIQELLLSNFDNVNENRLKSIELINLLNIVSNTRPSSVVEKDLKYLIVPRGHLHRLLIADDPLLLNGCCNYLINTKQYLLGKEPANKYVQRQNDYILDLTNYLWRNKLLDSKRFLNIPSVFLRVVIDNTYLPIIDMKAKILSSISGIPSMSYASIAKLRELERASHAQLHYLELINDEGFKRFKRNQPHSESWLYNNPSSLHDLKLEILKAFRSTGPYGEVAGFLFTYLKSLSEYNLAKGDF</sequence>
<dbReference type="FunCoup" id="G8ZUT5">
    <property type="interactions" value="98"/>
</dbReference>
<dbReference type="GO" id="GO:0034087">
    <property type="term" value="P:establishment of mitotic sister chromatid cohesion"/>
    <property type="evidence" value="ECO:0007669"/>
    <property type="project" value="EnsemblFungi"/>
</dbReference>
<dbReference type="eggNOG" id="ENOG502QS8Q">
    <property type="taxonomic scope" value="Eukaryota"/>
</dbReference>
<dbReference type="Proteomes" id="UP000005627">
    <property type="component" value="Chromosome 5"/>
</dbReference>
<reference evidence="1 2" key="1">
    <citation type="journal article" date="2011" name="Proc. Natl. Acad. Sci. U.S.A.">
        <title>Evolutionary erosion of yeast sex chromosomes by mating-type switching accidents.</title>
        <authorList>
            <person name="Gordon J.L."/>
            <person name="Armisen D."/>
            <person name="Proux-Wera E."/>
            <person name="Oheigeartaigh S.S."/>
            <person name="Byrne K.P."/>
            <person name="Wolfe K.H."/>
        </authorList>
    </citation>
    <scope>NUCLEOTIDE SEQUENCE [LARGE SCALE GENOMIC DNA]</scope>
    <source>
        <strain evidence="2">ATCC 10662 / CBS 1146 / NBRC 0425 / NCYC 2629 / NRRL Y-866</strain>
    </source>
</reference>
<organism evidence="1 2">
    <name type="scientific">Torulaspora delbrueckii</name>
    <name type="common">Yeast</name>
    <name type="synonym">Candida colliculosa</name>
    <dbReference type="NCBI Taxonomy" id="4950"/>
    <lineage>
        <taxon>Eukaryota</taxon>
        <taxon>Fungi</taxon>
        <taxon>Dikarya</taxon>
        <taxon>Ascomycota</taxon>
        <taxon>Saccharomycotina</taxon>
        <taxon>Saccharomycetes</taxon>
        <taxon>Saccharomycetales</taxon>
        <taxon>Saccharomycetaceae</taxon>
        <taxon>Torulaspora</taxon>
    </lineage>
</organism>
<dbReference type="KEGG" id="tdl:TDEL_0E01360"/>
<dbReference type="HOGENOM" id="CLU_022668_0_0_1"/>
<protein>
    <submittedName>
        <fullName evidence="1">Uncharacterized protein</fullName>
    </submittedName>
</protein>
<accession>G8ZUT5</accession>
<proteinExistence type="predicted"/>
<dbReference type="GeneID" id="11503780"/>
<gene>
    <name evidence="1" type="primary">TDEL0E01360</name>
    <name evidence="1" type="ORF">TDEL_0E01360</name>
</gene>
<evidence type="ECO:0000313" key="2">
    <source>
        <dbReference type="Proteomes" id="UP000005627"/>
    </source>
</evidence>
<evidence type="ECO:0000313" key="1">
    <source>
        <dbReference type="EMBL" id="CCE92379.1"/>
    </source>
</evidence>
<dbReference type="GO" id="GO:0000776">
    <property type="term" value="C:kinetochore"/>
    <property type="evidence" value="ECO:0007669"/>
    <property type="project" value="EnsemblFungi"/>
</dbReference>
<dbReference type="STRING" id="1076872.G8ZUT5"/>
<dbReference type="GO" id="GO:0006270">
    <property type="term" value="P:DNA replication initiation"/>
    <property type="evidence" value="ECO:0007669"/>
    <property type="project" value="EnsemblFungi"/>
</dbReference>